<gene>
    <name evidence="11" type="ORF">CCMP2556_LOCUS19586</name>
</gene>
<dbReference type="Gene3D" id="1.20.120.1750">
    <property type="match status" value="1"/>
</dbReference>
<keyword evidence="4" id="KW-0808">Transferase</keyword>
<dbReference type="Pfam" id="PF22191">
    <property type="entry name" value="IBR_1"/>
    <property type="match status" value="1"/>
</dbReference>
<dbReference type="SUPFAM" id="SSF57850">
    <property type="entry name" value="RING/U-box"/>
    <property type="match status" value="2"/>
</dbReference>
<evidence type="ECO:0000256" key="8">
    <source>
        <dbReference type="ARBA" id="ARBA00022786"/>
    </source>
</evidence>
<dbReference type="EMBL" id="CAXAMN010011225">
    <property type="protein sequence ID" value="CAK9034656.1"/>
    <property type="molecule type" value="Genomic_DNA"/>
</dbReference>
<dbReference type="SMART" id="SM00647">
    <property type="entry name" value="IBR"/>
    <property type="match status" value="2"/>
</dbReference>
<keyword evidence="12" id="KW-1185">Reference proteome</keyword>
<dbReference type="Proteomes" id="UP001642484">
    <property type="component" value="Unassembled WGS sequence"/>
</dbReference>
<evidence type="ECO:0000259" key="10">
    <source>
        <dbReference type="PROSITE" id="PS51873"/>
    </source>
</evidence>
<reference evidence="11 12" key="1">
    <citation type="submission" date="2024-02" db="EMBL/GenBank/DDBJ databases">
        <authorList>
            <person name="Chen Y."/>
            <person name="Shah S."/>
            <person name="Dougan E. K."/>
            <person name="Thang M."/>
            <person name="Chan C."/>
        </authorList>
    </citation>
    <scope>NUCLEOTIDE SEQUENCE [LARGE SCALE GENOMIC DNA]</scope>
</reference>
<evidence type="ECO:0000256" key="5">
    <source>
        <dbReference type="ARBA" id="ARBA00022723"/>
    </source>
</evidence>
<evidence type="ECO:0000313" key="11">
    <source>
        <dbReference type="EMBL" id="CAK9034656.1"/>
    </source>
</evidence>
<dbReference type="PROSITE" id="PS51873">
    <property type="entry name" value="TRIAD"/>
    <property type="match status" value="1"/>
</dbReference>
<comment type="catalytic activity">
    <reaction evidence="1">
        <text>[E2 ubiquitin-conjugating enzyme]-S-ubiquitinyl-L-cysteine + [acceptor protein]-L-lysine = [E2 ubiquitin-conjugating enzyme]-L-cysteine + [acceptor protein]-N(6)-ubiquitinyl-L-lysine.</text>
        <dbReference type="EC" id="2.3.2.31"/>
    </reaction>
</comment>
<evidence type="ECO:0000256" key="9">
    <source>
        <dbReference type="ARBA" id="ARBA00022833"/>
    </source>
</evidence>
<keyword evidence="6" id="KW-0677">Repeat</keyword>
<evidence type="ECO:0000256" key="7">
    <source>
        <dbReference type="ARBA" id="ARBA00022771"/>
    </source>
</evidence>
<comment type="pathway">
    <text evidence="2">Protein modification; protein ubiquitination.</text>
</comment>
<dbReference type="PANTHER" id="PTHR11685">
    <property type="entry name" value="RBR FAMILY RING FINGER AND IBR DOMAIN-CONTAINING"/>
    <property type="match status" value="1"/>
</dbReference>
<evidence type="ECO:0000256" key="1">
    <source>
        <dbReference type="ARBA" id="ARBA00001798"/>
    </source>
</evidence>
<organism evidence="11 12">
    <name type="scientific">Durusdinium trenchii</name>
    <dbReference type="NCBI Taxonomy" id="1381693"/>
    <lineage>
        <taxon>Eukaryota</taxon>
        <taxon>Sar</taxon>
        <taxon>Alveolata</taxon>
        <taxon>Dinophyceae</taxon>
        <taxon>Suessiales</taxon>
        <taxon>Symbiodiniaceae</taxon>
        <taxon>Durusdinium</taxon>
    </lineage>
</organism>
<sequence length="477" mass="53828">MLGANSSCYERSLRWVQVLVAFFGPIVPLADPSCRNNSLSGLPSSSGGLSGFIQLFARLQELLCPEPSCRADFSSQALAEVLEEEQYERWHGLKLQRVLVSELEGVVFCPRCEEGGRETPVLPDEAVENEPPVARCGRCEYVFCSKCSGLYHGRDPCLHPEERAQQAAMRRLQGACGVAEKRKLQREATKGYLVCVSEGEDLPLIDAAGYATEDQDPILAGDSVKAVHAGVPERITASTLWEAQRDNICNLGQVLLESPRPISIRFRRGNATQAANRLKERRLMEELLTLKEIARESQVCPNCHVRVQRSAGCNHMTCTRCRTHFCYRCGKKLDPEMPYNHFSATGCTTFDTEEVRRMAMQQRDRQGQGFIDVELERLREEFGEQRDLFAQFERQRPGVRPERAVRLGRRNIADRLRNGEVQCPSCGQWNGRVGGLNHIRCGMCRGSYCGHCRRRIQGVITQHFRGEQACPQHMRVE</sequence>
<accession>A0ABP0L771</accession>
<evidence type="ECO:0000256" key="4">
    <source>
        <dbReference type="ARBA" id="ARBA00022679"/>
    </source>
</evidence>
<dbReference type="InterPro" id="IPR002867">
    <property type="entry name" value="IBR_dom"/>
</dbReference>
<dbReference type="InterPro" id="IPR044066">
    <property type="entry name" value="TRIAD_supradom"/>
</dbReference>
<dbReference type="EC" id="2.3.2.31" evidence="3"/>
<evidence type="ECO:0000256" key="6">
    <source>
        <dbReference type="ARBA" id="ARBA00022737"/>
    </source>
</evidence>
<keyword evidence="8" id="KW-0833">Ubl conjugation pathway</keyword>
<keyword evidence="5" id="KW-0479">Metal-binding</keyword>
<dbReference type="CDD" id="cd20354">
    <property type="entry name" value="Rcat_RBR_RNF14"/>
    <property type="match status" value="1"/>
</dbReference>
<proteinExistence type="predicted"/>
<evidence type="ECO:0000256" key="2">
    <source>
        <dbReference type="ARBA" id="ARBA00004906"/>
    </source>
</evidence>
<dbReference type="InterPro" id="IPR031127">
    <property type="entry name" value="E3_UB_ligase_RBR"/>
</dbReference>
<comment type="caution">
    <text evidence="11">The sequence shown here is derived from an EMBL/GenBank/DDBJ whole genome shotgun (WGS) entry which is preliminary data.</text>
</comment>
<evidence type="ECO:0000256" key="3">
    <source>
        <dbReference type="ARBA" id="ARBA00012251"/>
    </source>
</evidence>
<dbReference type="InterPro" id="IPR047548">
    <property type="entry name" value="Rcat_RBR_RNF14"/>
</dbReference>
<keyword evidence="9" id="KW-0862">Zinc</keyword>
<feature type="domain" description="RING-type" evidence="10">
    <location>
        <begin position="1"/>
        <end position="351"/>
    </location>
</feature>
<evidence type="ECO:0000313" key="12">
    <source>
        <dbReference type="Proteomes" id="UP001642484"/>
    </source>
</evidence>
<name>A0ABP0L771_9DINO</name>
<keyword evidence="7" id="KW-0863">Zinc-finger</keyword>
<protein>
    <recommendedName>
        <fullName evidence="3">RBR-type E3 ubiquitin transferase</fullName>
        <ecNumber evidence="3">2.3.2.31</ecNumber>
    </recommendedName>
</protein>